<dbReference type="Proteomes" id="UP001382904">
    <property type="component" value="Unassembled WGS sequence"/>
</dbReference>
<accession>A0ABU8UBY9</accession>
<reference evidence="2 3" key="1">
    <citation type="submission" date="2024-03" db="EMBL/GenBank/DDBJ databases">
        <title>Novel Streptomyces species of biotechnological and ecological value are a feature of Machair soil.</title>
        <authorList>
            <person name="Prole J.R."/>
            <person name="Goodfellow M."/>
            <person name="Allenby N."/>
            <person name="Ward A.C."/>
        </authorList>
    </citation>
    <scope>NUCLEOTIDE SEQUENCE [LARGE SCALE GENOMIC DNA]</scope>
    <source>
        <strain evidence="2 3">MS1.HAVA.3</strain>
    </source>
</reference>
<evidence type="ECO:0000259" key="1">
    <source>
        <dbReference type="Pfam" id="PF12401"/>
    </source>
</evidence>
<organism evidence="2 3">
    <name type="scientific">Streptomyces caledonius</name>
    <dbReference type="NCBI Taxonomy" id="3134107"/>
    <lineage>
        <taxon>Bacteria</taxon>
        <taxon>Bacillati</taxon>
        <taxon>Actinomycetota</taxon>
        <taxon>Actinomycetes</taxon>
        <taxon>Kitasatosporales</taxon>
        <taxon>Streptomycetaceae</taxon>
        <taxon>Streptomyces</taxon>
    </lineage>
</organism>
<sequence>MGTLKGWERAIEQAELALVEKLFASDAAEAEVVEALLRTCDEQAVVCSSHRTVVPNVYTLELPPPVYAEIGPHLTVLGQELTDRLERHGESEGYEWAGPLTVRITAAEHVPNGRYQLRCAPMAHITSAPLSAPDA</sequence>
<dbReference type="EMBL" id="JBBKAM010000003">
    <property type="protein sequence ID" value="MEJ8645389.1"/>
    <property type="molecule type" value="Genomic_DNA"/>
</dbReference>
<comment type="caution">
    <text evidence="2">The sequence shown here is derived from an EMBL/GenBank/DDBJ whole genome shotgun (WGS) entry which is preliminary data.</text>
</comment>
<proteinExistence type="predicted"/>
<keyword evidence="3" id="KW-1185">Reference proteome</keyword>
<feature type="domain" description="FhaA N-terminal" evidence="1">
    <location>
        <begin position="4"/>
        <end position="117"/>
    </location>
</feature>
<evidence type="ECO:0000313" key="2">
    <source>
        <dbReference type="EMBL" id="MEJ8645389.1"/>
    </source>
</evidence>
<dbReference type="InterPro" id="IPR022128">
    <property type="entry name" value="FhaA_N"/>
</dbReference>
<dbReference type="InterPro" id="IPR042287">
    <property type="entry name" value="FhaA_N_sf"/>
</dbReference>
<evidence type="ECO:0000313" key="3">
    <source>
        <dbReference type="Proteomes" id="UP001382904"/>
    </source>
</evidence>
<dbReference type="Pfam" id="PF12401">
    <property type="entry name" value="FhaA_N"/>
    <property type="match status" value="1"/>
</dbReference>
<name>A0ABU8UBY9_9ACTN</name>
<dbReference type="Gene3D" id="3.30.2320.60">
    <property type="entry name" value="FhaA, phosphopeptide-binding domain (DUF3662)"/>
    <property type="match status" value="1"/>
</dbReference>
<gene>
    <name evidence="2" type="ORF">WKI68_37585</name>
</gene>
<protein>
    <submittedName>
        <fullName evidence="2">DUF3662 domain-containing protein</fullName>
    </submittedName>
</protein>